<protein>
    <submittedName>
        <fullName evidence="1">(Mediterranean fruit fly) hypothetical protein</fullName>
    </submittedName>
</protein>
<sequence>MVLDTTHHGRFVNSKTILSDLYSQRCQTTSAFYNAISFTEGAEDLPQMPLSFAYGISSTDEERLFRQVQNFVEAIKVLRLEERLFDFHPIEWRFNCPAKSTLKYTEKIFLGPQMPLATSAKRRSTAFINPQKSPYRGREQIRPVSANEEEKPISPNNFRFGCLNSTQAPCNENDVTCPLKQSRIAQALRDCLWKIWTCLCLPATLCRLKWRQKVSTVPLVTVCDAMDEKSMEVYIAKD</sequence>
<comment type="caution">
    <text evidence="1">The sequence shown here is derived from an EMBL/GenBank/DDBJ whole genome shotgun (WGS) entry which is preliminary data.</text>
</comment>
<accession>A0A811UL49</accession>
<dbReference type="Proteomes" id="UP000606786">
    <property type="component" value="Unassembled WGS sequence"/>
</dbReference>
<evidence type="ECO:0000313" key="1">
    <source>
        <dbReference type="EMBL" id="CAD6999500.1"/>
    </source>
</evidence>
<proteinExistence type="predicted"/>
<dbReference type="AlphaFoldDB" id="A0A811UL49"/>
<keyword evidence="2" id="KW-1185">Reference proteome</keyword>
<organism evidence="1 2">
    <name type="scientific">Ceratitis capitata</name>
    <name type="common">Mediterranean fruit fly</name>
    <name type="synonym">Tephritis capitata</name>
    <dbReference type="NCBI Taxonomy" id="7213"/>
    <lineage>
        <taxon>Eukaryota</taxon>
        <taxon>Metazoa</taxon>
        <taxon>Ecdysozoa</taxon>
        <taxon>Arthropoda</taxon>
        <taxon>Hexapoda</taxon>
        <taxon>Insecta</taxon>
        <taxon>Pterygota</taxon>
        <taxon>Neoptera</taxon>
        <taxon>Endopterygota</taxon>
        <taxon>Diptera</taxon>
        <taxon>Brachycera</taxon>
        <taxon>Muscomorpha</taxon>
        <taxon>Tephritoidea</taxon>
        <taxon>Tephritidae</taxon>
        <taxon>Ceratitis</taxon>
        <taxon>Ceratitis</taxon>
    </lineage>
</organism>
<name>A0A811UL49_CERCA</name>
<gene>
    <name evidence="1" type="ORF">CCAP1982_LOCUS8024</name>
</gene>
<reference evidence="1" key="1">
    <citation type="submission" date="2020-11" db="EMBL/GenBank/DDBJ databases">
        <authorList>
            <person name="Whitehead M."/>
        </authorList>
    </citation>
    <scope>NUCLEOTIDE SEQUENCE</scope>
    <source>
        <strain evidence="1">EGII</strain>
    </source>
</reference>
<dbReference type="EMBL" id="CAJHJT010000012">
    <property type="protein sequence ID" value="CAD6999500.1"/>
    <property type="molecule type" value="Genomic_DNA"/>
</dbReference>
<evidence type="ECO:0000313" key="2">
    <source>
        <dbReference type="Proteomes" id="UP000606786"/>
    </source>
</evidence>